<evidence type="ECO:0000256" key="3">
    <source>
        <dbReference type="ARBA" id="ARBA00022723"/>
    </source>
</evidence>
<dbReference type="RefSeq" id="WP_354297265.1">
    <property type="nucleotide sequence ID" value="NZ_JBEPLU010000001.1"/>
</dbReference>
<dbReference type="PROSITE" id="PS00082">
    <property type="entry name" value="EXTRADIOL_DIOXYGENAS"/>
    <property type="match status" value="1"/>
</dbReference>
<dbReference type="InterPro" id="IPR037523">
    <property type="entry name" value="VOC_core"/>
</dbReference>
<protein>
    <submittedName>
        <fullName evidence="10">Biphenyl-2,3-diol 1,2-dioxygenase</fullName>
        <ecNumber evidence="10">1.13.11.39</ecNumber>
    </submittedName>
</protein>
<name>A0ABV2EG31_9CAUL</name>
<evidence type="ECO:0000256" key="1">
    <source>
        <dbReference type="ARBA" id="ARBA00001954"/>
    </source>
</evidence>
<organism evidence="10 11">
    <name type="scientific">Phenylobacterium koreense</name>
    <dbReference type="NCBI Taxonomy" id="266125"/>
    <lineage>
        <taxon>Bacteria</taxon>
        <taxon>Pseudomonadati</taxon>
        <taxon>Pseudomonadota</taxon>
        <taxon>Alphaproteobacteria</taxon>
        <taxon>Caulobacterales</taxon>
        <taxon>Caulobacteraceae</taxon>
        <taxon>Phenylobacterium</taxon>
    </lineage>
</organism>
<keyword evidence="3" id="KW-0479">Metal-binding</keyword>
<dbReference type="InterPro" id="IPR029068">
    <property type="entry name" value="Glyas_Bleomycin-R_OHBP_Dase"/>
</dbReference>
<keyword evidence="5 8" id="KW-0223">Dioxygenase</keyword>
<dbReference type="GO" id="GO:0018583">
    <property type="term" value="F:biphenyl-2,3-diol 1,2-dioxygenase activity"/>
    <property type="evidence" value="ECO:0007669"/>
    <property type="project" value="UniProtKB-EC"/>
</dbReference>
<comment type="caution">
    <text evidence="10">The sequence shown here is derived from an EMBL/GenBank/DDBJ whole genome shotgun (WGS) entry which is preliminary data.</text>
</comment>
<proteinExistence type="inferred from homology"/>
<keyword evidence="11" id="KW-1185">Reference proteome</keyword>
<evidence type="ECO:0000256" key="8">
    <source>
        <dbReference type="RuleBase" id="RU000683"/>
    </source>
</evidence>
<dbReference type="EMBL" id="JBEPLU010000001">
    <property type="protein sequence ID" value="MET3525990.1"/>
    <property type="molecule type" value="Genomic_DNA"/>
</dbReference>
<evidence type="ECO:0000256" key="4">
    <source>
        <dbReference type="ARBA" id="ARBA00022797"/>
    </source>
</evidence>
<dbReference type="InterPro" id="IPR000486">
    <property type="entry name" value="Xdiol_ring_cleave_dOase_1/2"/>
</dbReference>
<dbReference type="InterPro" id="IPR004360">
    <property type="entry name" value="Glyas_Fos-R_dOase_dom"/>
</dbReference>
<evidence type="ECO:0000256" key="5">
    <source>
        <dbReference type="ARBA" id="ARBA00022964"/>
    </source>
</evidence>
<dbReference type="PROSITE" id="PS51819">
    <property type="entry name" value="VOC"/>
    <property type="match status" value="1"/>
</dbReference>
<dbReference type="Gene3D" id="3.10.180.10">
    <property type="entry name" value="2,3-Dihydroxybiphenyl 1,2-Dioxygenase, domain 1"/>
    <property type="match status" value="1"/>
</dbReference>
<dbReference type="CDD" id="cd07237">
    <property type="entry name" value="BphC1-RGP6_C_like"/>
    <property type="match status" value="1"/>
</dbReference>
<accession>A0ABV2EG31</accession>
<evidence type="ECO:0000313" key="11">
    <source>
        <dbReference type="Proteomes" id="UP001549110"/>
    </source>
</evidence>
<comment type="cofactor">
    <cofactor evidence="1 8">
        <name>Fe(2+)</name>
        <dbReference type="ChEBI" id="CHEBI:29033"/>
    </cofactor>
</comment>
<dbReference type="Pfam" id="PF00903">
    <property type="entry name" value="Glyoxalase"/>
    <property type="match status" value="1"/>
</dbReference>
<evidence type="ECO:0000256" key="6">
    <source>
        <dbReference type="ARBA" id="ARBA00023002"/>
    </source>
</evidence>
<feature type="domain" description="VOC" evidence="9">
    <location>
        <begin position="67"/>
        <end position="189"/>
    </location>
</feature>
<evidence type="ECO:0000313" key="10">
    <source>
        <dbReference type="EMBL" id="MET3525990.1"/>
    </source>
</evidence>
<comment type="similarity">
    <text evidence="2 8">Belongs to the extradiol ring-cleavage dioxygenase family.</text>
</comment>
<sequence>MRHPQSVSSALTPDTPEHLKLRGVMGMIACHDPQGLLVEIYYGATERREIPFVSPAGVSGFVTGDQGLGHVVLAAADIGAARAFYSDILGFRLSDIIRMQITEEFGMDLEFYHCNPRHHTLALVPLPVPRRLNHFMLQVETLDDVGFALDRVAAAKIPLMNTLGKHTNDHMVSFYAQTPSGFEIEYGWGARDIDENWRVVRHDKTSIWGHKRQG</sequence>
<reference evidence="10 11" key="1">
    <citation type="submission" date="2024-06" db="EMBL/GenBank/DDBJ databases">
        <title>Genomic Encyclopedia of Type Strains, Phase IV (KMG-IV): sequencing the most valuable type-strain genomes for metagenomic binning, comparative biology and taxonomic classification.</title>
        <authorList>
            <person name="Goeker M."/>
        </authorList>
    </citation>
    <scope>NUCLEOTIDE SEQUENCE [LARGE SCALE GENOMIC DNA]</scope>
    <source>
        <strain evidence="10 11">DSM 17809</strain>
    </source>
</reference>
<keyword evidence="6 8" id="KW-0560">Oxidoreductase</keyword>
<gene>
    <name evidence="10" type="ORF">ABID41_001085</name>
</gene>
<dbReference type="SUPFAM" id="SSF54593">
    <property type="entry name" value="Glyoxalase/Bleomycin resistance protein/Dihydroxybiphenyl dioxygenase"/>
    <property type="match status" value="1"/>
</dbReference>
<evidence type="ECO:0000256" key="7">
    <source>
        <dbReference type="ARBA" id="ARBA00023004"/>
    </source>
</evidence>
<keyword evidence="4 8" id="KW-0058">Aromatic hydrocarbons catabolism</keyword>
<dbReference type="EC" id="1.13.11.39" evidence="10"/>
<evidence type="ECO:0000256" key="2">
    <source>
        <dbReference type="ARBA" id="ARBA00008784"/>
    </source>
</evidence>
<evidence type="ECO:0000259" key="9">
    <source>
        <dbReference type="PROSITE" id="PS51819"/>
    </source>
</evidence>
<keyword evidence="7 8" id="KW-0408">Iron</keyword>
<dbReference type="Proteomes" id="UP001549110">
    <property type="component" value="Unassembled WGS sequence"/>
</dbReference>